<dbReference type="Pfam" id="PF00394">
    <property type="entry name" value="Cu-oxidase"/>
    <property type="match status" value="1"/>
</dbReference>
<protein>
    <recommendedName>
        <fullName evidence="2">ferroxidase</fullName>
        <ecNumber evidence="2">1.16.3.1</ecNumber>
    </recommendedName>
</protein>
<feature type="compositionally biased region" description="Basic and acidic residues" evidence="7">
    <location>
        <begin position="200"/>
        <end position="217"/>
    </location>
</feature>
<feature type="compositionally biased region" description="Basic and acidic residues" evidence="7">
    <location>
        <begin position="88"/>
        <end position="103"/>
    </location>
</feature>
<evidence type="ECO:0000256" key="5">
    <source>
        <dbReference type="PROSITE-ProRule" id="PRU00290"/>
    </source>
</evidence>
<dbReference type="InterPro" id="IPR042855">
    <property type="entry name" value="V_SNARE_CC"/>
</dbReference>
<feature type="region of interest" description="Disordered" evidence="7">
    <location>
        <begin position="350"/>
        <end position="452"/>
    </location>
</feature>
<dbReference type="PANTHER" id="PTHR11709">
    <property type="entry name" value="MULTI-COPPER OXIDASE"/>
    <property type="match status" value="1"/>
</dbReference>
<dbReference type="Gene3D" id="2.60.40.420">
    <property type="entry name" value="Cupredoxins - blue copper proteins"/>
    <property type="match status" value="3"/>
</dbReference>
<sequence length="1210" mass="137214">MGVEIIEEVYDTTSNSSTKKPKFRLKRVFKRQKKGQGDEKIQGKAITPFSYASPNWSPDTCLDVPESKSSAGVLDFEATSLEEPTQENLRKMKQEPLTEKQSQEAETNSIETMGVEIIEEVYDTTSNSSTKKPKFRLKRVFKRQKKGQGDEKIQGKAITPFSYASPNWSPDTCLDVPESKSSAGVQDFEATSLGEPTQENLRKMKQEPLTEEEKQSQEAETNSIETMGVEIIEEVYDTNSNSSTKKPKLRLKRVFKRQKKGQRDEKIRCKEITPSSDARPNWSPDTCLDVPESKSSAGVLDFEATSLEEPTQENLRKMKQEPLTEKQSQGAETNSIETMGVEIIEEVYDTTSNSSTKKPKLRLKRVFKRQKKGQGDEKIQGKAITPSSYASPNWSPDTCLDVPESKSSAGVQDFEATSLGEPRQENLRKMKQKPLTEEEKQSQEAETNSIETMGVEIIEEIYDTSSTSSTNPPARVGATQVPVDVEDSPMATLDVKKERNKKKRKWFVVRFRKKTKEANDSDARKQTSEKAQIETMSEKEKRRELLERGKTTPGNVLDQPKQTLEDLQREVKETQDIVRNIVENKLAERDEKLRDLTRVAEDLEKAAEQFEKVSRKVRVKLWLRNRKWTLGTVGGDDFITPEETSSVDGKLDMTLTVDVSDVTVEWLTLTRRTYNGGWPSPTLRVRAGDRVNVLLKNELGENQAEGEPNTFRHPNTTNLHVHGLHISPREPQDDVLIQVNPGGEYQYHYELNELQPAGTYWYHAHHHGATYFQVASGLAGLLIVEDEENSMPDELAAISCPKHCDKEVPMLLGKMLFYGQDFFSFPAIQDQIGDIFLLDDIVTDENITLLDWLERHDATQYLTNGQYVPKISMQPGEIRRFRLVNVGPTDMLEIYLEGCEMIVLAFDGVYVDEPYETNYVFIPDAGRADVAVRCVEAGSYQLISQNAPDQIMSIGNTPVYDGILATIEVSGEPVEMSFPTSLPERPFFNLDLRGFPDTRIRGRNVVEFGPTPYLNREKMKTGDYFRYKFRTGTVQEWYLVNSDPSSGHPYHVHVNHFQVVAYNQYNGPVASFAPAYYDQQGFLCDQQLEDFDPLEAPEVIPVNLTFLGHETRDRGMAGYVPIGQWRDTIMVPPLASITIRFMADEYPGTCVIHCHFLNHEDVGMMMVTEIVRPWQSIRGAHVTSGGFYPGTCKFFDEWPDVRKNSPSGSR</sequence>
<dbReference type="InParanoid" id="C3Y4Q4"/>
<dbReference type="InterPro" id="IPR001117">
    <property type="entry name" value="Cu-oxidase_2nd"/>
</dbReference>
<dbReference type="SUPFAM" id="SSF49503">
    <property type="entry name" value="Cupredoxins"/>
    <property type="match status" value="3"/>
</dbReference>
<feature type="compositionally biased region" description="Basic and acidic residues" evidence="7">
    <location>
        <begin position="422"/>
        <end position="443"/>
    </location>
</feature>
<feature type="compositionally biased region" description="Polar residues" evidence="7">
    <location>
        <begin position="385"/>
        <end position="396"/>
    </location>
</feature>
<dbReference type="Pfam" id="PF07732">
    <property type="entry name" value="Cu-oxidase_3"/>
    <property type="match status" value="1"/>
</dbReference>
<feature type="compositionally biased region" description="Basic and acidic residues" evidence="7">
    <location>
        <begin position="261"/>
        <end position="271"/>
    </location>
</feature>
<name>C3Y4Q4_BRAFL</name>
<evidence type="ECO:0000256" key="3">
    <source>
        <dbReference type="ARBA" id="ARBA00022723"/>
    </source>
</evidence>
<dbReference type="InterPro" id="IPR011707">
    <property type="entry name" value="Cu-oxidase-like_N"/>
</dbReference>
<feature type="region of interest" description="Disordered" evidence="7">
    <location>
        <begin position="464"/>
        <end position="483"/>
    </location>
</feature>
<feature type="compositionally biased region" description="Polar residues" evidence="7">
    <location>
        <begin position="325"/>
        <end position="337"/>
    </location>
</feature>
<dbReference type="GO" id="GO:0005507">
    <property type="term" value="F:copper ion binding"/>
    <property type="evidence" value="ECO:0007669"/>
    <property type="project" value="InterPro"/>
</dbReference>
<evidence type="ECO:0000259" key="8">
    <source>
        <dbReference type="PROSITE" id="PS50892"/>
    </source>
</evidence>
<keyword evidence="3" id="KW-0479">Metal-binding</keyword>
<dbReference type="InterPro" id="IPR011706">
    <property type="entry name" value="Cu-oxidase_C"/>
</dbReference>
<reference evidence="9" key="1">
    <citation type="journal article" date="2008" name="Nature">
        <title>The amphioxus genome and the evolution of the chordate karyotype.</title>
        <authorList>
            <consortium name="US DOE Joint Genome Institute (JGI-PGF)"/>
            <person name="Putnam N.H."/>
            <person name="Butts T."/>
            <person name="Ferrier D.E.K."/>
            <person name="Furlong R.F."/>
            <person name="Hellsten U."/>
            <person name="Kawashima T."/>
            <person name="Robinson-Rechavi M."/>
            <person name="Shoguchi E."/>
            <person name="Terry A."/>
            <person name="Yu J.-K."/>
            <person name="Benito-Gutierrez E.L."/>
            <person name="Dubchak I."/>
            <person name="Garcia-Fernandez J."/>
            <person name="Gibson-Brown J.J."/>
            <person name="Grigoriev I.V."/>
            <person name="Horton A.C."/>
            <person name="de Jong P.J."/>
            <person name="Jurka J."/>
            <person name="Kapitonov V.V."/>
            <person name="Kohara Y."/>
            <person name="Kuroki Y."/>
            <person name="Lindquist E."/>
            <person name="Lucas S."/>
            <person name="Osoegawa K."/>
            <person name="Pennacchio L.A."/>
            <person name="Salamov A.A."/>
            <person name="Satou Y."/>
            <person name="Sauka-Spengler T."/>
            <person name="Schmutz J."/>
            <person name="Shin-I T."/>
            <person name="Toyoda A."/>
            <person name="Bronner-Fraser M."/>
            <person name="Fujiyama A."/>
            <person name="Holland L.Z."/>
            <person name="Holland P.W.H."/>
            <person name="Satoh N."/>
            <person name="Rokhsar D.S."/>
        </authorList>
    </citation>
    <scope>NUCLEOTIDE SEQUENCE [LARGE SCALE GENOMIC DNA]</scope>
    <source>
        <strain evidence="9">S238N-H82</strain>
        <tissue evidence="9">Testes</tissue>
    </source>
</reference>
<organism>
    <name type="scientific">Branchiostoma floridae</name>
    <name type="common">Florida lancelet</name>
    <name type="synonym">Amphioxus</name>
    <dbReference type="NCBI Taxonomy" id="7739"/>
    <lineage>
        <taxon>Eukaryota</taxon>
        <taxon>Metazoa</taxon>
        <taxon>Chordata</taxon>
        <taxon>Cephalochordata</taxon>
        <taxon>Leptocardii</taxon>
        <taxon>Amphioxiformes</taxon>
        <taxon>Branchiostomatidae</taxon>
        <taxon>Branchiostoma</taxon>
    </lineage>
</organism>
<dbReference type="PROSITE" id="PS00080">
    <property type="entry name" value="MULTICOPPER_OXIDASE2"/>
    <property type="match status" value="1"/>
</dbReference>
<evidence type="ECO:0000313" key="9">
    <source>
        <dbReference type="EMBL" id="EEN64711.1"/>
    </source>
</evidence>
<keyword evidence="5 6" id="KW-0175">Coiled coil</keyword>
<keyword evidence="4" id="KW-0560">Oxidoreductase</keyword>
<dbReference type="CDD" id="cd13853">
    <property type="entry name" value="CuRO_1_Tth-MCO_like"/>
    <property type="match status" value="1"/>
</dbReference>
<feature type="region of interest" description="Disordered" evidence="7">
    <location>
        <begin position="238"/>
        <end position="337"/>
    </location>
</feature>
<evidence type="ECO:0000256" key="6">
    <source>
        <dbReference type="SAM" id="Coils"/>
    </source>
</evidence>
<evidence type="ECO:0000256" key="4">
    <source>
        <dbReference type="ARBA" id="ARBA00023002"/>
    </source>
</evidence>
<dbReference type="PANTHER" id="PTHR11709:SF518">
    <property type="entry name" value="MULTICOPPER OXIDASE"/>
    <property type="match status" value="1"/>
</dbReference>
<dbReference type="Pfam" id="PF00957">
    <property type="entry name" value="Synaptobrevin"/>
    <property type="match status" value="1"/>
</dbReference>
<dbReference type="SUPFAM" id="SSF58038">
    <property type="entry name" value="SNARE fusion complex"/>
    <property type="match status" value="1"/>
</dbReference>
<dbReference type="Gene3D" id="1.20.5.110">
    <property type="match status" value="1"/>
</dbReference>
<dbReference type="AlphaFoldDB" id="C3Y4Q4"/>
<evidence type="ECO:0000256" key="2">
    <source>
        <dbReference type="ARBA" id="ARBA00013107"/>
    </source>
</evidence>
<dbReference type="InterPro" id="IPR002355">
    <property type="entry name" value="Cu_oxidase_Cu_BS"/>
</dbReference>
<feature type="region of interest" description="Disordered" evidence="7">
    <location>
        <begin position="517"/>
        <end position="540"/>
    </location>
</feature>
<dbReference type="Pfam" id="PF07731">
    <property type="entry name" value="Cu-oxidase_2"/>
    <property type="match status" value="1"/>
</dbReference>
<proteinExistence type="inferred from homology"/>
<comment type="similarity">
    <text evidence="1">Belongs to the multicopper oxidase family.</text>
</comment>
<accession>C3Y4Q4</accession>
<dbReference type="InterPro" id="IPR008972">
    <property type="entry name" value="Cupredoxin"/>
</dbReference>
<dbReference type="EC" id="1.16.3.1" evidence="2"/>
<gene>
    <name evidence="9" type="ORF">BRAFLDRAFT_73922</name>
</gene>
<dbReference type="InterPro" id="IPR045087">
    <property type="entry name" value="Cu-oxidase_fam"/>
</dbReference>
<dbReference type="eggNOG" id="KOG1263">
    <property type="taxonomic scope" value="Eukaryota"/>
</dbReference>
<evidence type="ECO:0000256" key="7">
    <source>
        <dbReference type="SAM" id="MobiDB-lite"/>
    </source>
</evidence>
<feature type="region of interest" description="Disordered" evidence="7">
    <location>
        <begin position="77"/>
        <end position="111"/>
    </location>
</feature>
<dbReference type="GO" id="GO:0004322">
    <property type="term" value="F:ferroxidase activity"/>
    <property type="evidence" value="ECO:0007669"/>
    <property type="project" value="UniProtKB-EC"/>
</dbReference>
<feature type="region of interest" description="Disordered" evidence="7">
    <location>
        <begin position="33"/>
        <end position="52"/>
    </location>
</feature>
<dbReference type="EMBL" id="GG666486">
    <property type="protein sequence ID" value="EEN64711.1"/>
    <property type="molecule type" value="Genomic_DNA"/>
</dbReference>
<dbReference type="PROSITE" id="PS50892">
    <property type="entry name" value="V_SNARE"/>
    <property type="match status" value="1"/>
</dbReference>
<feature type="compositionally biased region" description="Basic residues" evidence="7">
    <location>
        <begin position="357"/>
        <end position="372"/>
    </location>
</feature>
<feature type="coiled-coil region" evidence="6">
    <location>
        <begin position="557"/>
        <end position="620"/>
    </location>
</feature>
<feature type="compositionally biased region" description="Basic residues" evidence="7">
    <location>
        <begin position="245"/>
        <end position="260"/>
    </location>
</feature>
<feature type="domain" description="V-SNARE coiled-coil homology" evidence="8">
    <location>
        <begin position="563"/>
        <end position="624"/>
    </location>
</feature>
<feature type="region of interest" description="Disordered" evidence="7">
    <location>
        <begin position="141"/>
        <end position="225"/>
    </location>
</feature>
<feature type="compositionally biased region" description="Basic and acidic residues" evidence="7">
    <location>
        <begin position="314"/>
        <end position="324"/>
    </location>
</feature>
<evidence type="ECO:0000256" key="1">
    <source>
        <dbReference type="ARBA" id="ARBA00010609"/>
    </source>
</evidence>